<dbReference type="AlphaFoldDB" id="A0A4S4LGZ8"/>
<organism evidence="2 3">
    <name type="scientific">Phellinidium pouzarii</name>
    <dbReference type="NCBI Taxonomy" id="167371"/>
    <lineage>
        <taxon>Eukaryota</taxon>
        <taxon>Fungi</taxon>
        <taxon>Dikarya</taxon>
        <taxon>Basidiomycota</taxon>
        <taxon>Agaricomycotina</taxon>
        <taxon>Agaricomycetes</taxon>
        <taxon>Hymenochaetales</taxon>
        <taxon>Hymenochaetaceae</taxon>
        <taxon>Phellinidium</taxon>
    </lineage>
</organism>
<evidence type="ECO:0000313" key="3">
    <source>
        <dbReference type="Proteomes" id="UP000308199"/>
    </source>
</evidence>
<gene>
    <name evidence="2" type="ORF">EW145_g935</name>
</gene>
<keyword evidence="1" id="KW-0812">Transmembrane</keyword>
<dbReference type="OrthoDB" id="408493at2759"/>
<sequence length="826" mass="94095">MIRHVKKLLGTIAKAVEDSRCTTIGSGQGVLVGSNWRFKLAVLVLSQIAIGLIRDHGPTELQPDGDGRLSDGSYSVSEIFMALETFKFVIVTVVRVVEARSFRNYYMQISTRHEIEFISLRTSGRSRRNDSDLSVSPMVTKRNWVPLHTGTFRSSLAIALLSFILVIKSYFLLYVIKIVAILDLASLDVVHLASLFVPLLSGVIMRSYYAWSFSSQQWVGTILQIFGILSVESLNFHPSLSWTTICLLFASALLISLSFVTIHYVGVYNLHDTITPHIFTLRLFAFGFATHLIVLILSKLFIFSPMDNVNNITLNSLSSFLPLFIRTFIDIASLNMILCCDAVLLSVATSFSTTVLVAYSKYFHSSPSVSDACGILMAILGFFLYVEKEIRGQPTVIADKKTFSSRPLIHFVPLPLFTTLVCLGLFTFNAAPESYSHEPFSSHATPRLAELENPVFSDLIYLPPASFMPPEPTCIRDSLQSVQYFTGERTYHEFDDVLLIVFFSHARYDVNLDFYKEVYAEFFPKMVFVGPRSRQDKGFSHSYDVLVDSYEADEDLSDWNNYKMAGRMAHHMLYTVLTTPPYSTGCYKGYLWVPFDTLLNIPRLQLFDKTRMWYFSPWAEYVPNPAVSQDAWQNVSNHAPPARVSPDPDSDFEATFKGWWVDWWWGDPHYGIPVCKAAFERVPLDMRKRMARRFTHNTTRYIGGSADTLYIPARLTPSFIDVLAMFLETNCFLEIAVPTAVHLVIPEDENILFVDHWWIWDPPFNASFVREAWSNDMEVDTFHTFHWGDKDASGVWRAIPENIDDVRLLLRESAARQGVEWLRVPT</sequence>
<dbReference type="PANTHER" id="PTHR31362">
    <property type="entry name" value="GLYCOSYLTRANSFERASE STELLO1-RELATED"/>
    <property type="match status" value="1"/>
</dbReference>
<dbReference type="PANTHER" id="PTHR31362:SF0">
    <property type="entry name" value="EXOSTOSIN DOMAIN-CONTAINING PROTEIN-RELATED"/>
    <property type="match status" value="1"/>
</dbReference>
<protein>
    <submittedName>
        <fullName evidence="2">Uncharacterized protein</fullName>
    </submittedName>
</protein>
<feature type="transmembrane region" description="Helical" evidence="1">
    <location>
        <begin position="407"/>
        <end position="428"/>
    </location>
</feature>
<reference evidence="2 3" key="1">
    <citation type="submission" date="2019-02" db="EMBL/GenBank/DDBJ databases">
        <title>Genome sequencing of the rare red list fungi Phellinidium pouzarii.</title>
        <authorList>
            <person name="Buettner E."/>
            <person name="Kellner H."/>
        </authorList>
    </citation>
    <scope>NUCLEOTIDE SEQUENCE [LARGE SCALE GENOMIC DNA]</scope>
    <source>
        <strain evidence="2 3">DSM 108285</strain>
    </source>
</reference>
<feature type="transmembrane region" description="Helical" evidence="1">
    <location>
        <begin position="336"/>
        <end position="359"/>
    </location>
</feature>
<feature type="transmembrane region" description="Helical" evidence="1">
    <location>
        <begin position="309"/>
        <end position="329"/>
    </location>
</feature>
<accession>A0A4S4LGZ8</accession>
<dbReference type="Proteomes" id="UP000308199">
    <property type="component" value="Unassembled WGS sequence"/>
</dbReference>
<feature type="transmembrane region" description="Helical" evidence="1">
    <location>
        <begin position="242"/>
        <end position="267"/>
    </location>
</feature>
<dbReference type="EMBL" id="SGPK01000022">
    <property type="protein sequence ID" value="THH11027.1"/>
    <property type="molecule type" value="Genomic_DNA"/>
</dbReference>
<keyword evidence="1" id="KW-1133">Transmembrane helix</keyword>
<evidence type="ECO:0000256" key="1">
    <source>
        <dbReference type="SAM" id="Phobius"/>
    </source>
</evidence>
<feature type="transmembrane region" description="Helical" evidence="1">
    <location>
        <begin position="192"/>
        <end position="211"/>
    </location>
</feature>
<proteinExistence type="predicted"/>
<feature type="transmembrane region" description="Helical" evidence="1">
    <location>
        <begin position="156"/>
        <end position="180"/>
    </location>
</feature>
<comment type="caution">
    <text evidence="2">The sequence shown here is derived from an EMBL/GenBank/DDBJ whole genome shotgun (WGS) entry which is preliminary data.</text>
</comment>
<evidence type="ECO:0000313" key="2">
    <source>
        <dbReference type="EMBL" id="THH11027.1"/>
    </source>
</evidence>
<keyword evidence="3" id="KW-1185">Reference proteome</keyword>
<dbReference type="InterPro" id="IPR005049">
    <property type="entry name" value="STL-like"/>
</dbReference>
<keyword evidence="1" id="KW-0472">Membrane</keyword>
<name>A0A4S4LGZ8_9AGAM</name>
<feature type="transmembrane region" description="Helical" evidence="1">
    <location>
        <begin position="365"/>
        <end position="386"/>
    </location>
</feature>
<feature type="transmembrane region" description="Helical" evidence="1">
    <location>
        <begin position="279"/>
        <end position="303"/>
    </location>
</feature>